<feature type="region of interest" description="Disordered" evidence="1">
    <location>
        <begin position="32"/>
        <end position="62"/>
    </location>
</feature>
<keyword evidence="4" id="KW-1185">Reference proteome</keyword>
<protein>
    <recommendedName>
        <fullName evidence="5">Secreted protein</fullName>
    </recommendedName>
</protein>
<comment type="caution">
    <text evidence="3">The sequence shown here is derived from an EMBL/GenBank/DDBJ whole genome shotgun (WGS) entry which is preliminary data.</text>
</comment>
<evidence type="ECO:0000313" key="3">
    <source>
        <dbReference type="EMBL" id="KAG1799960.1"/>
    </source>
</evidence>
<gene>
    <name evidence="3" type="ORF">BJ212DRAFT_1401353</name>
</gene>
<dbReference type="EMBL" id="JABBWG010000131">
    <property type="protein sequence ID" value="KAG1799960.1"/>
    <property type="molecule type" value="Genomic_DNA"/>
</dbReference>
<proteinExistence type="predicted"/>
<evidence type="ECO:0000256" key="1">
    <source>
        <dbReference type="SAM" id="MobiDB-lite"/>
    </source>
</evidence>
<evidence type="ECO:0000256" key="2">
    <source>
        <dbReference type="SAM" id="SignalP"/>
    </source>
</evidence>
<dbReference type="GeneID" id="64631346"/>
<sequence>MTSLAWMATNALLRAHSSYLALSAVCTLHGPPSKHHSSLPCSHSTRNGLGLTPRPSIGAPCT</sequence>
<organism evidence="3 4">
    <name type="scientific">Suillus subaureus</name>
    <dbReference type="NCBI Taxonomy" id="48587"/>
    <lineage>
        <taxon>Eukaryota</taxon>
        <taxon>Fungi</taxon>
        <taxon>Dikarya</taxon>
        <taxon>Basidiomycota</taxon>
        <taxon>Agaricomycotina</taxon>
        <taxon>Agaricomycetes</taxon>
        <taxon>Agaricomycetidae</taxon>
        <taxon>Boletales</taxon>
        <taxon>Suillineae</taxon>
        <taxon>Suillaceae</taxon>
        <taxon>Suillus</taxon>
    </lineage>
</organism>
<feature type="chain" id="PRO_5040175292" description="Secreted protein" evidence="2">
    <location>
        <begin position="16"/>
        <end position="62"/>
    </location>
</feature>
<dbReference type="RefSeq" id="XP_041185789.1">
    <property type="nucleotide sequence ID" value="XM_041337330.1"/>
</dbReference>
<dbReference type="Proteomes" id="UP000807769">
    <property type="component" value="Unassembled WGS sequence"/>
</dbReference>
<feature type="signal peptide" evidence="2">
    <location>
        <begin position="1"/>
        <end position="15"/>
    </location>
</feature>
<evidence type="ECO:0008006" key="5">
    <source>
        <dbReference type="Google" id="ProtNLM"/>
    </source>
</evidence>
<evidence type="ECO:0000313" key="4">
    <source>
        <dbReference type="Proteomes" id="UP000807769"/>
    </source>
</evidence>
<accession>A0A9P7J2W0</accession>
<name>A0A9P7J2W0_9AGAM</name>
<dbReference type="AlphaFoldDB" id="A0A9P7J2W0"/>
<reference evidence="3" key="1">
    <citation type="journal article" date="2020" name="New Phytol.">
        <title>Comparative genomics reveals dynamic genome evolution in host specialist ectomycorrhizal fungi.</title>
        <authorList>
            <person name="Lofgren L.A."/>
            <person name="Nguyen N.H."/>
            <person name="Vilgalys R."/>
            <person name="Ruytinx J."/>
            <person name="Liao H.L."/>
            <person name="Branco S."/>
            <person name="Kuo A."/>
            <person name="LaButti K."/>
            <person name="Lipzen A."/>
            <person name="Andreopoulos W."/>
            <person name="Pangilinan J."/>
            <person name="Riley R."/>
            <person name="Hundley H."/>
            <person name="Na H."/>
            <person name="Barry K."/>
            <person name="Grigoriev I.V."/>
            <person name="Stajich J.E."/>
            <person name="Kennedy P.G."/>
        </authorList>
    </citation>
    <scope>NUCLEOTIDE SEQUENCE</scope>
    <source>
        <strain evidence="3">MN1</strain>
    </source>
</reference>
<keyword evidence="2" id="KW-0732">Signal</keyword>